<dbReference type="EMBL" id="CP036525">
    <property type="protein sequence ID" value="QDT04947.1"/>
    <property type="molecule type" value="Genomic_DNA"/>
</dbReference>
<dbReference type="SUPFAM" id="SSF53649">
    <property type="entry name" value="Alkaline phosphatase-like"/>
    <property type="match status" value="1"/>
</dbReference>
<evidence type="ECO:0000313" key="6">
    <source>
        <dbReference type="EMBL" id="QDT04947.1"/>
    </source>
</evidence>
<keyword evidence="3 6" id="KW-0378">Hydrolase</keyword>
<dbReference type="GO" id="GO:0046872">
    <property type="term" value="F:metal ion binding"/>
    <property type="evidence" value="ECO:0007669"/>
    <property type="project" value="UniProtKB-KW"/>
</dbReference>
<evidence type="ECO:0000256" key="2">
    <source>
        <dbReference type="ARBA" id="ARBA00022723"/>
    </source>
</evidence>
<dbReference type="Pfam" id="PF00884">
    <property type="entry name" value="Sulfatase"/>
    <property type="match status" value="1"/>
</dbReference>
<evidence type="ECO:0000256" key="3">
    <source>
        <dbReference type="ARBA" id="ARBA00022801"/>
    </source>
</evidence>
<evidence type="ECO:0000313" key="7">
    <source>
        <dbReference type="Proteomes" id="UP000318538"/>
    </source>
</evidence>
<dbReference type="Gene3D" id="3.30.1120.10">
    <property type="match status" value="1"/>
</dbReference>
<dbReference type="KEGG" id="rlc:K227x_33450"/>
<proteinExistence type="inferred from homology"/>
<dbReference type="PROSITE" id="PS00149">
    <property type="entry name" value="SULFATASE_2"/>
    <property type="match status" value="1"/>
</dbReference>
<comment type="similarity">
    <text evidence="1">Belongs to the sulfatase family.</text>
</comment>
<keyword evidence="2" id="KW-0479">Metal-binding</keyword>
<dbReference type="InterPro" id="IPR000917">
    <property type="entry name" value="Sulfatase_N"/>
</dbReference>
<dbReference type="InterPro" id="IPR017850">
    <property type="entry name" value="Alkaline_phosphatase_core_sf"/>
</dbReference>
<dbReference type="PANTHER" id="PTHR42693">
    <property type="entry name" value="ARYLSULFATASE FAMILY MEMBER"/>
    <property type="match status" value="1"/>
</dbReference>
<evidence type="ECO:0000256" key="1">
    <source>
        <dbReference type="ARBA" id="ARBA00008779"/>
    </source>
</evidence>
<organism evidence="6 7">
    <name type="scientific">Rubripirellula lacrimiformis</name>
    <dbReference type="NCBI Taxonomy" id="1930273"/>
    <lineage>
        <taxon>Bacteria</taxon>
        <taxon>Pseudomonadati</taxon>
        <taxon>Planctomycetota</taxon>
        <taxon>Planctomycetia</taxon>
        <taxon>Pirellulales</taxon>
        <taxon>Pirellulaceae</taxon>
        <taxon>Rubripirellula</taxon>
    </lineage>
</organism>
<sequence>MPTKSTAFMNGESHLATKRIALMRRPSCLLTFATLAIGCVVSQAAHSATPEQQSSRPNIVLILCDDLGYADVGFNGSTDIQTPNLDRLASNGMKFTSAYVTHPFCGPSRMGLMSGRYPHKFGAPFNLPNSGLGIEQYNRQGVPIDQKLISSVLQDSGYFTGAIGKWHLGIDADYHPNQRGFDDFYGFLGGGHMYFTDRSRGIYERQVKAGKANFNEYIVPLQHNGTDVDETEYLTDGLSREAVRFIDQASAGEQPFFLYLAYNAPHTPLEAKQSDLERFADIDDEKRRAYAAMVYAVDRGVGRVVQSLKKAGAMDNTLVIFLSDNGGKIGAGSNNAPLSQGKGSVSEGGFRVPMFFHWPTEISAGKTFDHPVTTLDFYPTLARLAGATIPRETQCDGKDIWDSIGSNQNPRQDESIYALRHWNGFHNVGVRRNQWKITKQGPSSPWKLFDLDRDISESNDVSASHPELVRTMVDDARKWSESHTQPLWFDNLKAEQNWKSNGMPIYQSTFAVE</sequence>
<evidence type="ECO:0000256" key="4">
    <source>
        <dbReference type="ARBA" id="ARBA00022837"/>
    </source>
</evidence>
<accession>A0A517NCT0</accession>
<dbReference type="EC" id="3.1.6.1" evidence="6"/>
<evidence type="ECO:0000259" key="5">
    <source>
        <dbReference type="Pfam" id="PF00884"/>
    </source>
</evidence>
<dbReference type="GO" id="GO:0004065">
    <property type="term" value="F:arylsulfatase activity"/>
    <property type="evidence" value="ECO:0007669"/>
    <property type="project" value="UniProtKB-EC"/>
</dbReference>
<name>A0A517NCT0_9BACT</name>
<feature type="domain" description="Sulfatase N-terminal" evidence="5">
    <location>
        <begin position="57"/>
        <end position="387"/>
    </location>
</feature>
<protein>
    <submittedName>
        <fullName evidence="6">Arylsulfatase</fullName>
        <ecNumber evidence="6">3.1.6.1</ecNumber>
    </submittedName>
</protein>
<dbReference type="AlphaFoldDB" id="A0A517NCT0"/>
<keyword evidence="4" id="KW-0106">Calcium</keyword>
<dbReference type="Proteomes" id="UP000318538">
    <property type="component" value="Chromosome"/>
</dbReference>
<dbReference type="InterPro" id="IPR024607">
    <property type="entry name" value="Sulfatase_CS"/>
</dbReference>
<dbReference type="InterPro" id="IPR050738">
    <property type="entry name" value="Sulfatase"/>
</dbReference>
<keyword evidence="7" id="KW-1185">Reference proteome</keyword>
<dbReference type="Gene3D" id="3.40.720.10">
    <property type="entry name" value="Alkaline Phosphatase, subunit A"/>
    <property type="match status" value="1"/>
</dbReference>
<dbReference type="PANTHER" id="PTHR42693:SF53">
    <property type="entry name" value="ENDO-4-O-SULFATASE"/>
    <property type="match status" value="1"/>
</dbReference>
<reference evidence="6 7" key="1">
    <citation type="submission" date="2019-02" db="EMBL/GenBank/DDBJ databases">
        <title>Deep-cultivation of Planctomycetes and their phenomic and genomic characterization uncovers novel biology.</title>
        <authorList>
            <person name="Wiegand S."/>
            <person name="Jogler M."/>
            <person name="Boedeker C."/>
            <person name="Pinto D."/>
            <person name="Vollmers J."/>
            <person name="Rivas-Marin E."/>
            <person name="Kohn T."/>
            <person name="Peeters S.H."/>
            <person name="Heuer A."/>
            <person name="Rast P."/>
            <person name="Oberbeckmann S."/>
            <person name="Bunk B."/>
            <person name="Jeske O."/>
            <person name="Meyerdierks A."/>
            <person name="Storesund J.E."/>
            <person name="Kallscheuer N."/>
            <person name="Luecker S."/>
            <person name="Lage O.M."/>
            <person name="Pohl T."/>
            <person name="Merkel B.J."/>
            <person name="Hornburger P."/>
            <person name="Mueller R.-W."/>
            <person name="Bruemmer F."/>
            <person name="Labrenz M."/>
            <person name="Spormann A.M."/>
            <person name="Op den Camp H."/>
            <person name="Overmann J."/>
            <person name="Amann R."/>
            <person name="Jetten M.S.M."/>
            <person name="Mascher T."/>
            <person name="Medema M.H."/>
            <person name="Devos D.P."/>
            <person name="Kaster A.-K."/>
            <person name="Ovreas L."/>
            <person name="Rohde M."/>
            <person name="Galperin M.Y."/>
            <person name="Jogler C."/>
        </authorList>
    </citation>
    <scope>NUCLEOTIDE SEQUENCE [LARGE SCALE GENOMIC DNA]</scope>
    <source>
        <strain evidence="6 7">K22_7</strain>
    </source>
</reference>
<gene>
    <name evidence="6" type="primary">atsA_29</name>
    <name evidence="6" type="ORF">K227x_33450</name>
</gene>